<dbReference type="SUPFAM" id="SSF52218">
    <property type="entry name" value="Flavoproteins"/>
    <property type="match status" value="1"/>
</dbReference>
<dbReference type="Pfam" id="PF00258">
    <property type="entry name" value="Flavodoxin_1"/>
    <property type="match status" value="1"/>
</dbReference>
<feature type="non-terminal residue" evidence="2">
    <location>
        <position position="1"/>
    </location>
</feature>
<dbReference type="GO" id="GO:0010181">
    <property type="term" value="F:FMN binding"/>
    <property type="evidence" value="ECO:0007669"/>
    <property type="project" value="InterPro"/>
</dbReference>
<dbReference type="InterPro" id="IPR029039">
    <property type="entry name" value="Flavoprotein-like_sf"/>
</dbReference>
<dbReference type="Gene3D" id="3.60.15.10">
    <property type="entry name" value="Ribonuclease Z/Hydroxyacylglutathione hydrolase-like"/>
    <property type="match status" value="1"/>
</dbReference>
<name>A0A146KID3_9EUKA</name>
<dbReference type="Gene3D" id="3.40.50.360">
    <property type="match status" value="1"/>
</dbReference>
<feature type="non-terminal residue" evidence="2">
    <location>
        <position position="328"/>
    </location>
</feature>
<evidence type="ECO:0000259" key="1">
    <source>
        <dbReference type="PROSITE" id="PS50902"/>
    </source>
</evidence>
<accession>A0A146KID3</accession>
<dbReference type="PANTHER" id="PTHR43717">
    <property type="entry name" value="ANAEROBIC NITRIC OXIDE REDUCTASE FLAVORUBREDOXIN"/>
    <property type="match status" value="1"/>
</dbReference>
<dbReference type="Pfam" id="PF19583">
    <property type="entry name" value="ODP"/>
    <property type="match status" value="1"/>
</dbReference>
<dbReference type="InterPro" id="IPR036866">
    <property type="entry name" value="RibonucZ/Hydroxyglut_hydro"/>
</dbReference>
<dbReference type="InterPro" id="IPR008254">
    <property type="entry name" value="Flavodoxin/NO_synth"/>
</dbReference>
<protein>
    <submittedName>
        <fullName evidence="2">A-type flavoprotein</fullName>
    </submittedName>
</protein>
<dbReference type="PROSITE" id="PS50902">
    <property type="entry name" value="FLAVODOXIN_LIKE"/>
    <property type="match status" value="1"/>
</dbReference>
<reference evidence="2" key="1">
    <citation type="submission" date="2015-07" db="EMBL/GenBank/DDBJ databases">
        <title>Adaptation to a free-living lifestyle via gene acquisitions in the diplomonad Trepomonas sp. PC1.</title>
        <authorList>
            <person name="Xu F."/>
            <person name="Jerlstrom-Hultqvist J."/>
            <person name="Kolisko M."/>
            <person name="Simpson A.G.B."/>
            <person name="Roger A.J."/>
            <person name="Svard S.G."/>
            <person name="Andersson J.O."/>
        </authorList>
    </citation>
    <scope>NUCLEOTIDE SEQUENCE</scope>
    <source>
        <strain evidence="2">PC1</strain>
    </source>
</reference>
<organism evidence="2">
    <name type="scientific">Trepomonas sp. PC1</name>
    <dbReference type="NCBI Taxonomy" id="1076344"/>
    <lineage>
        <taxon>Eukaryota</taxon>
        <taxon>Metamonada</taxon>
        <taxon>Diplomonadida</taxon>
        <taxon>Hexamitidae</taxon>
        <taxon>Hexamitinae</taxon>
        <taxon>Trepomonas</taxon>
    </lineage>
</organism>
<dbReference type="EMBL" id="GDID01001455">
    <property type="protein sequence ID" value="JAP95151.1"/>
    <property type="molecule type" value="Transcribed_RNA"/>
</dbReference>
<dbReference type="InterPro" id="IPR045761">
    <property type="entry name" value="ODP_dom"/>
</dbReference>
<evidence type="ECO:0000313" key="2">
    <source>
        <dbReference type="EMBL" id="JAP95151.1"/>
    </source>
</evidence>
<sequence length="328" mass="37435">CLLQTIQNVVINHIEGASCLACLVEQAPDIKIITSSKCVEALMSLHPELQNFTNWEIVDEVKKKCIGVRDIEFLLVPMIHWPGSMMCYCPQQQCLFSNDIFSQHVASSERWVDELGQYKAIQKVKEYNANFLGHLPYLYDQTAKFIKQMPVKFVLTDHGQCWRSTQLKLLFEEYDRFARLKFGQKVIIVFDYLYGSTKRIASAIAEGIQQSNVKVVVMDLKKATFTEIATELMDSKCFIFGCPTLNATLMPLMEGLIGYCRGLQLLKGKQCAIFGAYGWDAQGTVDLDQRLKECQAKIERQLIWKYCEKEETMAKAFELGQAIAEMAK</sequence>
<dbReference type="PANTHER" id="PTHR43717:SF1">
    <property type="entry name" value="ANAEROBIC NITRIC OXIDE REDUCTASE FLAVORUBREDOXIN"/>
    <property type="match status" value="1"/>
</dbReference>
<dbReference type="AlphaFoldDB" id="A0A146KID3"/>
<feature type="domain" description="Flavodoxin-like" evidence="1">
    <location>
        <begin position="186"/>
        <end position="324"/>
    </location>
</feature>
<dbReference type="SUPFAM" id="SSF56281">
    <property type="entry name" value="Metallo-hydrolase/oxidoreductase"/>
    <property type="match status" value="1"/>
</dbReference>
<proteinExistence type="predicted"/>
<gene>
    <name evidence="2" type="ORF">TPC1_11949</name>
</gene>